<keyword evidence="4" id="KW-0862">Zinc</keyword>
<dbReference type="SUPFAM" id="SSF53213">
    <property type="entry name" value="LigB-like"/>
    <property type="match status" value="1"/>
</dbReference>
<reference evidence="7 8" key="1">
    <citation type="submission" date="2018-11" db="EMBL/GenBank/DDBJ databases">
        <title>Complete genome sequence of Nocardioides baekrokdamisoli strain KCTC 39748.</title>
        <authorList>
            <person name="Kang S.W."/>
            <person name="Lee K.C."/>
            <person name="Kim K.K."/>
            <person name="Kim J.S."/>
            <person name="Kim D.S."/>
            <person name="Ko S.H."/>
            <person name="Yang S.H."/>
            <person name="Shin Y.K."/>
            <person name="Lee J.S."/>
        </authorList>
    </citation>
    <scope>NUCLEOTIDE SEQUENCE [LARGE SCALE GENOMIC DNA]</scope>
    <source>
        <strain evidence="7 8">KCTC 39748</strain>
    </source>
</reference>
<dbReference type="EMBL" id="AP019307">
    <property type="protein sequence ID" value="BBH18630.1"/>
    <property type="molecule type" value="Genomic_DNA"/>
</dbReference>
<evidence type="ECO:0000313" key="8">
    <source>
        <dbReference type="Proteomes" id="UP000271573"/>
    </source>
</evidence>
<dbReference type="InterPro" id="IPR014436">
    <property type="entry name" value="Extradiol_dOase_DODA"/>
</dbReference>
<name>A0A3G9II11_9ACTN</name>
<evidence type="ECO:0000259" key="6">
    <source>
        <dbReference type="Pfam" id="PF02900"/>
    </source>
</evidence>
<dbReference type="Gene3D" id="3.40.830.10">
    <property type="entry name" value="LigB-like"/>
    <property type="match status" value="1"/>
</dbReference>
<dbReference type="PANTHER" id="PTHR30096">
    <property type="entry name" value="4,5-DOPA DIOXYGENASE EXTRADIOL-LIKE PROTEIN"/>
    <property type="match status" value="1"/>
</dbReference>
<dbReference type="KEGG" id="nbe:Back2_29170"/>
<evidence type="ECO:0000256" key="2">
    <source>
        <dbReference type="ARBA" id="ARBA00007581"/>
    </source>
</evidence>
<dbReference type="OrthoDB" id="9790889at2"/>
<keyword evidence="5" id="KW-0560">Oxidoreductase</keyword>
<dbReference type="CDD" id="cd07363">
    <property type="entry name" value="45_DOPA_Dioxygenase"/>
    <property type="match status" value="1"/>
</dbReference>
<evidence type="ECO:0000256" key="3">
    <source>
        <dbReference type="ARBA" id="ARBA00022723"/>
    </source>
</evidence>
<dbReference type="Pfam" id="PF02900">
    <property type="entry name" value="LigB"/>
    <property type="match status" value="1"/>
</dbReference>
<dbReference type="PIRSF" id="PIRSF006157">
    <property type="entry name" value="Doxgns_DODA"/>
    <property type="match status" value="1"/>
</dbReference>
<dbReference type="InterPro" id="IPR004183">
    <property type="entry name" value="Xdiol_dOase_suB"/>
</dbReference>
<dbReference type="RefSeq" id="WP_125569904.1">
    <property type="nucleotide sequence ID" value="NZ_AP019307.1"/>
</dbReference>
<dbReference type="AlphaFoldDB" id="A0A3G9II11"/>
<sequence>MSTSTAAADATIPTTHPFAAHLRTVSSLAPQPEWTPAYGPLPALYLGHGAPMLFEMSDWMMQLHTWARSLPKPKAILIVSAHWEHAPAAISASAPSELVYDFGGFAPVYYTMRYDTPVASELAATVSALMPDTEPLHQHRTRGLDHGAWVPLKIMYPEADIPVLQLSMPTHDPERLLNLGRRLRTLRDEGVLVIGSGYMTHGLPYIDWHDPTAIPGWSRDFDLWAAETMARGAVDELSDYRRLAPGLPYAHPTVEHFTPLFITLGAAEDPTAAPATAIDGFAIGLSKRSIQVA</sequence>
<comment type="cofactor">
    <cofactor evidence="1">
        <name>Zn(2+)</name>
        <dbReference type="ChEBI" id="CHEBI:29105"/>
    </cofactor>
</comment>
<dbReference type="GO" id="GO:0008270">
    <property type="term" value="F:zinc ion binding"/>
    <property type="evidence" value="ECO:0007669"/>
    <property type="project" value="InterPro"/>
</dbReference>
<dbReference type="GO" id="GO:0016702">
    <property type="term" value="F:oxidoreductase activity, acting on single donors with incorporation of molecular oxygen, incorporation of two atoms of oxygen"/>
    <property type="evidence" value="ECO:0007669"/>
    <property type="project" value="UniProtKB-ARBA"/>
</dbReference>
<evidence type="ECO:0000313" key="7">
    <source>
        <dbReference type="EMBL" id="BBH18630.1"/>
    </source>
</evidence>
<evidence type="ECO:0000256" key="1">
    <source>
        <dbReference type="ARBA" id="ARBA00001947"/>
    </source>
</evidence>
<gene>
    <name evidence="7" type="ORF">Back2_29170</name>
</gene>
<evidence type="ECO:0000256" key="5">
    <source>
        <dbReference type="ARBA" id="ARBA00023002"/>
    </source>
</evidence>
<feature type="domain" description="Extradiol ring-cleavage dioxygenase class III enzyme subunit B" evidence="6">
    <location>
        <begin position="57"/>
        <end position="269"/>
    </location>
</feature>
<keyword evidence="8" id="KW-1185">Reference proteome</keyword>
<dbReference type="Proteomes" id="UP000271573">
    <property type="component" value="Chromosome"/>
</dbReference>
<organism evidence="7 8">
    <name type="scientific">Nocardioides baekrokdamisoli</name>
    <dbReference type="NCBI Taxonomy" id="1804624"/>
    <lineage>
        <taxon>Bacteria</taxon>
        <taxon>Bacillati</taxon>
        <taxon>Actinomycetota</taxon>
        <taxon>Actinomycetes</taxon>
        <taxon>Propionibacteriales</taxon>
        <taxon>Nocardioidaceae</taxon>
        <taxon>Nocardioides</taxon>
    </lineage>
</organism>
<comment type="similarity">
    <text evidence="2">Belongs to the DODA-type extradiol aromatic ring-opening dioxygenase family.</text>
</comment>
<keyword evidence="7" id="KW-0223">Dioxygenase</keyword>
<accession>A0A3G9II11</accession>
<evidence type="ECO:0000256" key="4">
    <source>
        <dbReference type="ARBA" id="ARBA00022833"/>
    </source>
</evidence>
<dbReference type="GO" id="GO:0008198">
    <property type="term" value="F:ferrous iron binding"/>
    <property type="evidence" value="ECO:0007669"/>
    <property type="project" value="InterPro"/>
</dbReference>
<protein>
    <submittedName>
        <fullName evidence="7">Dioxygenase</fullName>
    </submittedName>
</protein>
<proteinExistence type="inferred from homology"/>
<keyword evidence="3" id="KW-0479">Metal-binding</keyword>
<dbReference type="PANTHER" id="PTHR30096:SF0">
    <property type="entry name" value="4,5-DOPA DIOXYGENASE EXTRADIOL-LIKE PROTEIN"/>
    <property type="match status" value="1"/>
</dbReference>